<protein>
    <submittedName>
        <fullName evidence="1">Uncharacterized protein</fullName>
    </submittedName>
</protein>
<dbReference type="EMBL" id="BART01027258">
    <property type="protein sequence ID" value="GAG91302.1"/>
    <property type="molecule type" value="Genomic_DNA"/>
</dbReference>
<accession>X1CDT5</accession>
<evidence type="ECO:0000313" key="1">
    <source>
        <dbReference type="EMBL" id="GAG91302.1"/>
    </source>
</evidence>
<reference evidence="1" key="1">
    <citation type="journal article" date="2014" name="Front. Microbiol.">
        <title>High frequency of phylogenetically diverse reductive dehalogenase-homologous genes in deep subseafloor sedimentary metagenomes.</title>
        <authorList>
            <person name="Kawai M."/>
            <person name="Futagami T."/>
            <person name="Toyoda A."/>
            <person name="Takaki Y."/>
            <person name="Nishi S."/>
            <person name="Hori S."/>
            <person name="Arai W."/>
            <person name="Tsubouchi T."/>
            <person name="Morono Y."/>
            <person name="Uchiyama I."/>
            <person name="Ito T."/>
            <person name="Fujiyama A."/>
            <person name="Inagaki F."/>
            <person name="Takami H."/>
        </authorList>
    </citation>
    <scope>NUCLEOTIDE SEQUENCE</scope>
    <source>
        <strain evidence="1">Expedition CK06-06</strain>
    </source>
</reference>
<organism evidence="1">
    <name type="scientific">marine sediment metagenome</name>
    <dbReference type="NCBI Taxonomy" id="412755"/>
    <lineage>
        <taxon>unclassified sequences</taxon>
        <taxon>metagenomes</taxon>
        <taxon>ecological metagenomes</taxon>
    </lineage>
</organism>
<sequence length="63" mass="6989">MFFGVIAKNGIDHNDHLDKFEIKCKDAGGIMFVPKGAKGWPQPECRNPNAMISINVREGDSNE</sequence>
<comment type="caution">
    <text evidence="1">The sequence shown here is derived from an EMBL/GenBank/DDBJ whole genome shotgun (WGS) entry which is preliminary data.</text>
</comment>
<dbReference type="AlphaFoldDB" id="X1CDT5"/>
<name>X1CDT5_9ZZZZ</name>
<gene>
    <name evidence="1" type="ORF">S01H4_48359</name>
</gene>
<proteinExistence type="predicted"/>